<keyword evidence="8" id="KW-1185">Reference proteome</keyword>
<keyword evidence="3" id="KW-0997">Cell inner membrane</keyword>
<dbReference type="PANTHER" id="PTHR30606:SF10">
    <property type="entry name" value="PHOSPHATIDYLINOSITOL MANNOSIDE ACYLTRANSFERASE"/>
    <property type="match status" value="1"/>
</dbReference>
<dbReference type="CDD" id="cd07984">
    <property type="entry name" value="LPLAT_LABLAT-like"/>
    <property type="match status" value="1"/>
</dbReference>
<organism evidence="7 8">
    <name type="scientific">Thiomicrorhabdus immobilis</name>
    <dbReference type="NCBI Taxonomy" id="2791037"/>
    <lineage>
        <taxon>Bacteria</taxon>
        <taxon>Pseudomonadati</taxon>
        <taxon>Pseudomonadota</taxon>
        <taxon>Gammaproteobacteria</taxon>
        <taxon>Thiotrichales</taxon>
        <taxon>Piscirickettsiaceae</taxon>
        <taxon>Thiomicrorhabdus</taxon>
    </lineage>
</organism>
<proteinExistence type="predicted"/>
<dbReference type="EMBL" id="AP024202">
    <property type="protein sequence ID" value="BCN92728.1"/>
    <property type="molecule type" value="Genomic_DNA"/>
</dbReference>
<evidence type="ECO:0000256" key="3">
    <source>
        <dbReference type="ARBA" id="ARBA00022519"/>
    </source>
</evidence>
<evidence type="ECO:0000256" key="2">
    <source>
        <dbReference type="ARBA" id="ARBA00022475"/>
    </source>
</evidence>
<sequence length="295" mass="34684">MHPRFELILAWLMKFLPVNITSKIGAILGRMEVLRAAKKDRKWVARFYNNLEQLHAVSAEKDKKKWLIEFGEEFGRLYAETTILQKIDKLNRIKIEGLENLQNRTRPTIFIAPHISNWEIILKVFTQLDNPTCALYEPRENEQRMKIVNSARLGWGKKIHLISTEQPMAMKKLQSMLKNNSNLFVLPDEEKEGMVFAPSLGRHIPYAGNRWMLSRLAVKFSADVIPIHVERVKSTHFVIYIDKKIQYSDIDNRAIDKVEQAKLIADEIDVRLNQLVRKSPHLWYWLPYLDLKKNR</sequence>
<evidence type="ECO:0000256" key="4">
    <source>
        <dbReference type="ARBA" id="ARBA00022679"/>
    </source>
</evidence>
<evidence type="ECO:0000313" key="7">
    <source>
        <dbReference type="EMBL" id="BCN92728.1"/>
    </source>
</evidence>
<keyword evidence="4" id="KW-0808">Transferase</keyword>
<accession>A0ABN6CUT3</accession>
<keyword evidence="5" id="KW-0472">Membrane</keyword>
<evidence type="ECO:0000256" key="1">
    <source>
        <dbReference type="ARBA" id="ARBA00004533"/>
    </source>
</evidence>
<dbReference type="Pfam" id="PF03279">
    <property type="entry name" value="Lip_A_acyltrans"/>
    <property type="match status" value="1"/>
</dbReference>
<evidence type="ECO:0000256" key="5">
    <source>
        <dbReference type="ARBA" id="ARBA00023136"/>
    </source>
</evidence>
<reference evidence="7" key="1">
    <citation type="journal article" date="2022" name="Arch. Microbiol.">
        <title>Thiomicrorhabdus immobilis sp. nov., a mesophilic sulfur-oxidizing bacterium isolated from sediment of a brackish lake in northern Japan.</title>
        <authorList>
            <person name="Kojima H."/>
            <person name="Mochizuki J."/>
            <person name="Kanda M."/>
            <person name="Watanabe T."/>
            <person name="Fukui M."/>
        </authorList>
    </citation>
    <scope>NUCLEOTIDE SEQUENCE</scope>
    <source>
        <strain evidence="7">Am19</strain>
    </source>
</reference>
<keyword evidence="6 7" id="KW-0012">Acyltransferase</keyword>
<protein>
    <submittedName>
        <fullName evidence="7">Lipid A biosynthesis lauroyl acyltransferase</fullName>
    </submittedName>
</protein>
<comment type="subcellular location">
    <subcellularLocation>
        <location evidence="1">Cell inner membrane</location>
    </subcellularLocation>
</comment>
<keyword evidence="2" id="KW-1003">Cell membrane</keyword>
<gene>
    <name evidence="7" type="ORF">THMIRHAM_05130</name>
</gene>
<dbReference type="PANTHER" id="PTHR30606">
    <property type="entry name" value="LIPID A BIOSYNTHESIS LAUROYL ACYLTRANSFERASE"/>
    <property type="match status" value="1"/>
</dbReference>
<dbReference type="RefSeq" id="WP_237262882.1">
    <property type="nucleotide sequence ID" value="NZ_AP024202.1"/>
</dbReference>
<evidence type="ECO:0000313" key="8">
    <source>
        <dbReference type="Proteomes" id="UP001054820"/>
    </source>
</evidence>
<dbReference type="GO" id="GO:0016746">
    <property type="term" value="F:acyltransferase activity"/>
    <property type="evidence" value="ECO:0007669"/>
    <property type="project" value="UniProtKB-KW"/>
</dbReference>
<dbReference type="Proteomes" id="UP001054820">
    <property type="component" value="Chromosome"/>
</dbReference>
<name>A0ABN6CUT3_9GAMM</name>
<dbReference type="InterPro" id="IPR004960">
    <property type="entry name" value="LipA_acyltrans"/>
</dbReference>
<evidence type="ECO:0000256" key="6">
    <source>
        <dbReference type="ARBA" id="ARBA00023315"/>
    </source>
</evidence>